<dbReference type="WBParaSite" id="jg11991.2">
    <property type="protein sequence ID" value="jg11991.2"/>
    <property type="gene ID" value="jg11991"/>
</dbReference>
<proteinExistence type="predicted"/>
<evidence type="ECO:0000313" key="2">
    <source>
        <dbReference type="WBParaSite" id="jg11991.2"/>
    </source>
</evidence>
<organism evidence="1 2">
    <name type="scientific">Ditylenchus dipsaci</name>
    <dbReference type="NCBI Taxonomy" id="166011"/>
    <lineage>
        <taxon>Eukaryota</taxon>
        <taxon>Metazoa</taxon>
        <taxon>Ecdysozoa</taxon>
        <taxon>Nematoda</taxon>
        <taxon>Chromadorea</taxon>
        <taxon>Rhabditida</taxon>
        <taxon>Tylenchina</taxon>
        <taxon>Tylenchomorpha</taxon>
        <taxon>Sphaerularioidea</taxon>
        <taxon>Anguinidae</taxon>
        <taxon>Anguininae</taxon>
        <taxon>Ditylenchus</taxon>
    </lineage>
</organism>
<reference evidence="2" key="1">
    <citation type="submission" date="2022-11" db="UniProtKB">
        <authorList>
            <consortium name="WormBaseParasite"/>
        </authorList>
    </citation>
    <scope>IDENTIFICATION</scope>
</reference>
<protein>
    <submittedName>
        <fullName evidence="2">Uncharacterized protein</fullName>
    </submittedName>
</protein>
<dbReference type="AlphaFoldDB" id="A0A915CT94"/>
<dbReference type="Proteomes" id="UP000887574">
    <property type="component" value="Unplaced"/>
</dbReference>
<keyword evidence="1" id="KW-1185">Reference proteome</keyword>
<evidence type="ECO:0000313" key="1">
    <source>
        <dbReference type="Proteomes" id="UP000887574"/>
    </source>
</evidence>
<name>A0A915CT94_9BILA</name>
<sequence length="124" mass="13869">MQRMYTDLSPTASLLTNSENTSISVQTSKLQEAFDFERGQRGVCIQTTGNFAAHVKNSVPRFLGSQSVERVSRKLKKEGDVAIFHPLPEFSYQADLPSVCPLIWLIVMETESSLYGRLKVSSHC</sequence>
<accession>A0A915CT94</accession>